<organism evidence="6 7">
    <name type="scientific">Lyngbya aestuarii BL J</name>
    <dbReference type="NCBI Taxonomy" id="1348334"/>
    <lineage>
        <taxon>Bacteria</taxon>
        <taxon>Bacillati</taxon>
        <taxon>Cyanobacteriota</taxon>
        <taxon>Cyanophyceae</taxon>
        <taxon>Oscillatoriophycideae</taxon>
        <taxon>Oscillatoriales</taxon>
        <taxon>Microcoleaceae</taxon>
        <taxon>Lyngbya</taxon>
    </lineage>
</organism>
<dbReference type="EMBL" id="AUZM01000007">
    <property type="protein sequence ID" value="ERT08919.1"/>
    <property type="molecule type" value="Genomic_DNA"/>
</dbReference>
<evidence type="ECO:0000313" key="7">
    <source>
        <dbReference type="Proteomes" id="UP000017127"/>
    </source>
</evidence>
<comment type="caution">
    <text evidence="6">The sequence shown here is derived from an EMBL/GenBank/DDBJ whole genome shotgun (WGS) entry which is preliminary data.</text>
</comment>
<protein>
    <submittedName>
        <fullName evidence="6">Calcineurin-like phosphoesterase family protein</fullName>
    </submittedName>
</protein>
<dbReference type="NCBIfam" id="NF008359">
    <property type="entry name" value="PRK11148.1"/>
    <property type="match status" value="1"/>
</dbReference>
<keyword evidence="1" id="KW-0479">Metal-binding</keyword>
<name>U7QLU9_9CYAN</name>
<dbReference type="Proteomes" id="UP000017127">
    <property type="component" value="Unassembled WGS sequence"/>
</dbReference>
<evidence type="ECO:0000256" key="2">
    <source>
        <dbReference type="ARBA" id="ARBA00022801"/>
    </source>
</evidence>
<keyword evidence="7" id="KW-1185">Reference proteome</keyword>
<evidence type="ECO:0000256" key="1">
    <source>
        <dbReference type="ARBA" id="ARBA00022723"/>
    </source>
</evidence>
<dbReference type="Pfam" id="PF00149">
    <property type="entry name" value="Metallophos"/>
    <property type="match status" value="1"/>
</dbReference>
<evidence type="ECO:0000259" key="5">
    <source>
        <dbReference type="Pfam" id="PF00149"/>
    </source>
</evidence>
<dbReference type="InterPro" id="IPR050884">
    <property type="entry name" value="CNP_phosphodiesterase-III"/>
</dbReference>
<dbReference type="GO" id="GO:0004112">
    <property type="term" value="F:cyclic-nucleotide phosphodiesterase activity"/>
    <property type="evidence" value="ECO:0007669"/>
    <property type="project" value="InterPro"/>
</dbReference>
<dbReference type="Gene3D" id="3.60.21.10">
    <property type="match status" value="1"/>
</dbReference>
<proteinExistence type="inferred from homology"/>
<evidence type="ECO:0000256" key="4">
    <source>
        <dbReference type="ARBA" id="ARBA00025742"/>
    </source>
</evidence>
<dbReference type="GO" id="GO:0046872">
    <property type="term" value="F:metal ion binding"/>
    <property type="evidence" value="ECO:0007669"/>
    <property type="project" value="UniProtKB-KW"/>
</dbReference>
<keyword evidence="3" id="KW-0408">Iron</keyword>
<sequence length="276" mass="31372">MPQTKPIQVIQISDTHLFANPDQKMMGLTTADSLIAVLELIRQLNIHPDVLLITGDLSQDETSESYQQLQALIQPFNTSTYWIPGNHDDLSVAESILKKTPISIKKAFNISNWKFILLNSQSPGKVHGELTSESLKYLESQLQQHPDQPTLIALHHPPVLIGSRWMDKIKLQNPEDFFAVIDRYSQVKLVIFGHIHQEFETIRNGVVYWGCPSTCVQFKPQEDELTFDDIATPGFRVLTLYANGEYNSKIERTNYQLPIYPDPKTLRAMLAKSPGM</sequence>
<dbReference type="PATRIC" id="fig|1348334.3.peg.1163"/>
<dbReference type="CDD" id="cd07402">
    <property type="entry name" value="MPP_GpdQ"/>
    <property type="match status" value="1"/>
</dbReference>
<dbReference type="SUPFAM" id="SSF56300">
    <property type="entry name" value="Metallo-dependent phosphatases"/>
    <property type="match status" value="1"/>
</dbReference>
<dbReference type="RefSeq" id="WP_023065010.1">
    <property type="nucleotide sequence ID" value="NZ_AUZM01000007.1"/>
</dbReference>
<dbReference type="AlphaFoldDB" id="U7QLU9"/>
<gene>
    <name evidence="6" type="ORF">M595_1189</name>
</gene>
<evidence type="ECO:0000313" key="6">
    <source>
        <dbReference type="EMBL" id="ERT08919.1"/>
    </source>
</evidence>
<accession>U7QLU9</accession>
<keyword evidence="2" id="KW-0378">Hydrolase</keyword>
<dbReference type="PANTHER" id="PTHR42988">
    <property type="entry name" value="PHOSPHOHYDROLASE"/>
    <property type="match status" value="1"/>
</dbReference>
<dbReference type="PANTHER" id="PTHR42988:SF2">
    <property type="entry name" value="CYCLIC NUCLEOTIDE PHOSPHODIESTERASE CBUA0032-RELATED"/>
    <property type="match status" value="1"/>
</dbReference>
<dbReference type="OrthoDB" id="651281at2"/>
<dbReference type="InterPro" id="IPR029052">
    <property type="entry name" value="Metallo-depent_PP-like"/>
</dbReference>
<dbReference type="InterPro" id="IPR026575">
    <property type="entry name" value="GpdQ/CpdA-like"/>
</dbReference>
<feature type="domain" description="Calcineurin-like phosphoesterase" evidence="5">
    <location>
        <begin position="8"/>
        <end position="197"/>
    </location>
</feature>
<dbReference type="InterPro" id="IPR004843">
    <property type="entry name" value="Calcineurin-like_PHP"/>
</dbReference>
<reference evidence="6 7" key="1">
    <citation type="journal article" date="2013" name="Front. Microbiol.">
        <title>Comparative genomic analyses of the cyanobacterium, Lyngbya aestuarii BL J, a powerful hydrogen producer.</title>
        <authorList>
            <person name="Kothari A."/>
            <person name="Vaughn M."/>
            <person name="Garcia-Pichel F."/>
        </authorList>
    </citation>
    <scope>NUCLEOTIDE SEQUENCE [LARGE SCALE GENOMIC DNA]</scope>
    <source>
        <strain evidence="6 7">BL J</strain>
    </source>
</reference>
<evidence type="ECO:0000256" key="3">
    <source>
        <dbReference type="ARBA" id="ARBA00023004"/>
    </source>
</evidence>
<comment type="similarity">
    <text evidence="4">Belongs to the cyclic nucleotide phosphodiesterase class-III family.</text>
</comment>